<dbReference type="GO" id="GO:0007528">
    <property type="term" value="P:neuromuscular junction development"/>
    <property type="evidence" value="ECO:0007669"/>
    <property type="project" value="TreeGrafter"/>
</dbReference>
<dbReference type="SMART" id="SM01244">
    <property type="entry name" value="IRS"/>
    <property type="match status" value="1"/>
</dbReference>
<evidence type="ECO:0000259" key="2">
    <source>
        <dbReference type="PROSITE" id="PS50003"/>
    </source>
</evidence>
<dbReference type="AlphaFoldDB" id="A0A9P0DQK5"/>
<dbReference type="InterPro" id="IPR001849">
    <property type="entry name" value="PH_domain"/>
</dbReference>
<reference evidence="4" key="1">
    <citation type="submission" date="2022-01" db="EMBL/GenBank/DDBJ databases">
        <authorList>
            <person name="King R."/>
        </authorList>
    </citation>
    <scope>NUCLEOTIDE SEQUENCE</scope>
</reference>
<dbReference type="InterPro" id="IPR011993">
    <property type="entry name" value="PH-like_dom_sf"/>
</dbReference>
<dbReference type="PANTHER" id="PTHR21636:SF2">
    <property type="entry name" value="PROTEIN DOK-7"/>
    <property type="match status" value="1"/>
</dbReference>
<feature type="compositionally biased region" description="Polar residues" evidence="1">
    <location>
        <begin position="577"/>
        <end position="586"/>
    </location>
</feature>
<dbReference type="PANTHER" id="PTHR21636">
    <property type="entry name" value="PROTEIN DOK-7"/>
    <property type="match status" value="1"/>
</dbReference>
<evidence type="ECO:0000259" key="3">
    <source>
        <dbReference type="PROSITE" id="PS51064"/>
    </source>
</evidence>
<feature type="compositionally biased region" description="Low complexity" evidence="1">
    <location>
        <begin position="678"/>
        <end position="688"/>
    </location>
</feature>
<reference evidence="4" key="2">
    <citation type="submission" date="2022-10" db="EMBL/GenBank/DDBJ databases">
        <authorList>
            <consortium name="ENA_rothamsted_submissions"/>
            <consortium name="culmorum"/>
            <person name="King R."/>
        </authorList>
    </citation>
    <scope>NUCLEOTIDE SEQUENCE</scope>
</reference>
<dbReference type="PROSITE" id="PS51064">
    <property type="entry name" value="IRS_PTB"/>
    <property type="match status" value="1"/>
</dbReference>
<feature type="domain" description="PH" evidence="2">
    <location>
        <begin position="5"/>
        <end position="110"/>
    </location>
</feature>
<dbReference type="OrthoDB" id="5949865at2759"/>
<feature type="compositionally biased region" description="Pro residues" evidence="1">
    <location>
        <begin position="328"/>
        <end position="349"/>
    </location>
</feature>
<keyword evidence="5" id="KW-1185">Reference proteome</keyword>
<dbReference type="GO" id="GO:0019901">
    <property type="term" value="F:protein kinase binding"/>
    <property type="evidence" value="ECO:0007669"/>
    <property type="project" value="InterPro"/>
</dbReference>
<dbReference type="CDD" id="cd14677">
    <property type="entry name" value="PH_DOK7"/>
    <property type="match status" value="1"/>
</dbReference>
<feature type="region of interest" description="Disordered" evidence="1">
    <location>
        <begin position="609"/>
        <end position="717"/>
    </location>
</feature>
<evidence type="ECO:0000256" key="1">
    <source>
        <dbReference type="SAM" id="MobiDB-lite"/>
    </source>
</evidence>
<dbReference type="Pfam" id="PF02174">
    <property type="entry name" value="IRS"/>
    <property type="match status" value="1"/>
</dbReference>
<gene>
    <name evidence="4" type="ORF">PHAECO_LOCUS5451</name>
</gene>
<feature type="compositionally biased region" description="Low complexity" evidence="1">
    <location>
        <begin position="311"/>
        <end position="321"/>
    </location>
</feature>
<feature type="region of interest" description="Disordered" evidence="1">
    <location>
        <begin position="306"/>
        <end position="350"/>
    </location>
</feature>
<dbReference type="Gene3D" id="2.30.29.30">
    <property type="entry name" value="Pleckstrin-homology domain (PH domain)/Phosphotyrosine-binding domain (PTB)"/>
    <property type="match status" value="2"/>
</dbReference>
<sequence length="734" mass="80664">MVDNSCVIEGTVKFRDGKKWKSRWCVMRKLSPVADCLHLQLYRDSKDRYKQGQTKASLSLQQFLGLETGFTLDKESNTVAILCEDVVVVLAFDNRERLMQWQVKLSAHLNDGPHYLVLVSSAPPKSRLPPGPARLHVQERGFCVTSGVPPRVAGRWLVGDLRRYGVVEGRFCFEGGSRCGRGEGLYVVLTDQGEEIASALKMAATGNLHASRRRPVSRNMSVMDSPRRPPMRPGGVTLDLSEGSIISRADSPYTDMDSNYDCGDSVSHDGWAAPPIERCMSCISKLGAMSRSSTATAGTPCWEHTCDRHSVSSSSDSSGWSQAVIKPPARPPKPPQGAPTPKKPLPLPTPAYDNYDVPKIPYSVEPKLEELYDTPRKLKECIHSAAFDTIQKPCGCVLRVRQPEPDRPCVCQRLLSCWSVPEDAHAIYAAVDYAKKAHDRQAAQNNYANVGPPAVMAAPTSTNYENMEFAQTLTMYENSKDIADKVKALCDKCGHAQDDYLMMQPSRPAQPHPGYIPMSPAVKQRLGKVLSNSNPNLGPALDRSNKPSGSSMLQAYVYQRKQMMDNADNLDVRRNRSNSADSSTSRCEPDPDPETSPCHCALAVRRSSSVPCKSNRDSSSSNDSGVFELPRKPHFPPSQTLPRRSKSSDPLRDLTFQFTKAEVKSSSAEGEVPVCPNGSTSSGTSDMSDYFETLSLSSHSSGDAPPQSCTLRPRSGNEYLSLQRLIAPVPEERH</sequence>
<evidence type="ECO:0000313" key="5">
    <source>
        <dbReference type="Proteomes" id="UP001153737"/>
    </source>
</evidence>
<dbReference type="InterPro" id="IPR002404">
    <property type="entry name" value="IRS_PTB"/>
</dbReference>
<dbReference type="InterPro" id="IPR037747">
    <property type="entry name" value="Dok-7_PH"/>
</dbReference>
<protein>
    <recommendedName>
        <fullName evidence="6">Insulin receptor substrate 1</fullName>
    </recommendedName>
</protein>
<feature type="region of interest" description="Disordered" evidence="1">
    <location>
        <begin position="567"/>
        <end position="597"/>
    </location>
</feature>
<evidence type="ECO:0000313" key="4">
    <source>
        <dbReference type="EMBL" id="CAH1154503.1"/>
    </source>
</evidence>
<name>A0A9P0DQK5_PHACE</name>
<dbReference type="Proteomes" id="UP001153737">
    <property type="component" value="Chromosome 16"/>
</dbReference>
<dbReference type="InterPro" id="IPR037746">
    <property type="entry name" value="Dok-7"/>
</dbReference>
<dbReference type="SUPFAM" id="SSF50729">
    <property type="entry name" value="PH domain-like"/>
    <property type="match status" value="2"/>
</dbReference>
<feature type="region of interest" description="Disordered" evidence="1">
    <location>
        <begin position="529"/>
        <end position="549"/>
    </location>
</feature>
<dbReference type="PROSITE" id="PS50003">
    <property type="entry name" value="PH_DOMAIN"/>
    <property type="match status" value="1"/>
</dbReference>
<evidence type="ECO:0008006" key="6">
    <source>
        <dbReference type="Google" id="ProtNLM"/>
    </source>
</evidence>
<proteinExistence type="predicted"/>
<organism evidence="4 5">
    <name type="scientific">Phaedon cochleariae</name>
    <name type="common">Mustard beetle</name>
    <dbReference type="NCBI Taxonomy" id="80249"/>
    <lineage>
        <taxon>Eukaryota</taxon>
        <taxon>Metazoa</taxon>
        <taxon>Ecdysozoa</taxon>
        <taxon>Arthropoda</taxon>
        <taxon>Hexapoda</taxon>
        <taxon>Insecta</taxon>
        <taxon>Pterygota</taxon>
        <taxon>Neoptera</taxon>
        <taxon>Endopterygota</taxon>
        <taxon>Coleoptera</taxon>
        <taxon>Polyphaga</taxon>
        <taxon>Cucujiformia</taxon>
        <taxon>Chrysomeloidea</taxon>
        <taxon>Chrysomelidae</taxon>
        <taxon>Chrysomelinae</taxon>
        <taxon>Chrysomelini</taxon>
        <taxon>Phaedon</taxon>
    </lineage>
</organism>
<dbReference type="EMBL" id="OU896722">
    <property type="protein sequence ID" value="CAH1154503.1"/>
    <property type="molecule type" value="Genomic_DNA"/>
</dbReference>
<feature type="region of interest" description="Disordered" evidence="1">
    <location>
        <begin position="208"/>
        <end position="239"/>
    </location>
</feature>
<accession>A0A9P0DQK5</accession>
<feature type="domain" description="IRS-type PTB" evidence="3">
    <location>
        <begin position="109"/>
        <end position="214"/>
    </location>
</feature>